<evidence type="ECO:0000256" key="2">
    <source>
        <dbReference type="ARBA" id="ARBA00022603"/>
    </source>
</evidence>
<evidence type="ECO:0000256" key="5">
    <source>
        <dbReference type="ARBA" id="ARBA00047942"/>
    </source>
</evidence>
<dbReference type="Gene3D" id="3.40.50.150">
    <property type="entry name" value="Vaccinia Virus protein VP39"/>
    <property type="match status" value="1"/>
</dbReference>
<dbReference type="PANTHER" id="PTHR33841">
    <property type="entry name" value="DNA METHYLTRANSFERASE YEEA-RELATED"/>
    <property type="match status" value="1"/>
</dbReference>
<evidence type="ECO:0000256" key="4">
    <source>
        <dbReference type="ARBA" id="ARBA00022747"/>
    </source>
</evidence>
<dbReference type="RefSeq" id="WP_078114227.1">
    <property type="nucleotide sequence ID" value="NZ_MWMH01000001.1"/>
</dbReference>
<dbReference type="PRINTS" id="PR00507">
    <property type="entry name" value="N12N6MTFRASE"/>
</dbReference>
<dbReference type="GO" id="GO:0008170">
    <property type="term" value="F:N-methyltransferase activity"/>
    <property type="evidence" value="ECO:0007669"/>
    <property type="project" value="InterPro"/>
</dbReference>
<dbReference type="GO" id="GO:0009007">
    <property type="term" value="F:site-specific DNA-methyltransferase (adenine-specific) activity"/>
    <property type="evidence" value="ECO:0007669"/>
    <property type="project" value="UniProtKB-EC"/>
</dbReference>
<dbReference type="AlphaFoldDB" id="A0A1S9NAV5"/>
<protein>
    <recommendedName>
        <fullName evidence="1">site-specific DNA-methyltransferase (adenine-specific)</fullName>
        <ecNumber evidence="1">2.1.1.72</ecNumber>
    </recommendedName>
</protein>
<keyword evidence="3" id="KW-0808">Transferase</keyword>
<keyword evidence="2" id="KW-0489">Methyltransferase</keyword>
<evidence type="ECO:0000256" key="1">
    <source>
        <dbReference type="ARBA" id="ARBA00011900"/>
    </source>
</evidence>
<feature type="domain" description="DNA methylase adenine-specific" evidence="6">
    <location>
        <begin position="259"/>
        <end position="492"/>
    </location>
</feature>
<dbReference type="SUPFAM" id="SSF53335">
    <property type="entry name" value="S-adenosyl-L-methionine-dependent methyltransferases"/>
    <property type="match status" value="1"/>
</dbReference>
<evidence type="ECO:0000313" key="9">
    <source>
        <dbReference type="Proteomes" id="UP000190959"/>
    </source>
</evidence>
<evidence type="ECO:0000259" key="7">
    <source>
        <dbReference type="Pfam" id="PF12950"/>
    </source>
</evidence>
<evidence type="ECO:0000259" key="6">
    <source>
        <dbReference type="Pfam" id="PF02384"/>
    </source>
</evidence>
<evidence type="ECO:0000313" key="8">
    <source>
        <dbReference type="EMBL" id="OOP74679.1"/>
    </source>
</evidence>
<comment type="catalytic activity">
    <reaction evidence="5">
        <text>a 2'-deoxyadenosine in DNA + S-adenosyl-L-methionine = an N(6)-methyl-2'-deoxyadenosine in DNA + S-adenosyl-L-homocysteine + H(+)</text>
        <dbReference type="Rhea" id="RHEA:15197"/>
        <dbReference type="Rhea" id="RHEA-COMP:12418"/>
        <dbReference type="Rhea" id="RHEA-COMP:12419"/>
        <dbReference type="ChEBI" id="CHEBI:15378"/>
        <dbReference type="ChEBI" id="CHEBI:57856"/>
        <dbReference type="ChEBI" id="CHEBI:59789"/>
        <dbReference type="ChEBI" id="CHEBI:90615"/>
        <dbReference type="ChEBI" id="CHEBI:90616"/>
        <dbReference type="EC" id="2.1.1.72"/>
    </reaction>
</comment>
<evidence type="ECO:0000256" key="3">
    <source>
        <dbReference type="ARBA" id="ARBA00022679"/>
    </source>
</evidence>
<dbReference type="GO" id="GO:0032259">
    <property type="term" value="P:methylation"/>
    <property type="evidence" value="ECO:0007669"/>
    <property type="project" value="UniProtKB-KW"/>
</dbReference>
<sequence>MDKKKELLNNIKKSLNKIGYDNKKIIDKYPITTKDENVIYFDFIAFGNDKIQDTSTSCISVQYCEDEKEEEKIVEDAKYSAAPLLIVSMKEKVRLWKLSVEKKSEKIIELKYDQLGDHFSENRVRYDYSKIISSKNEVEQLNFFNTNNLFQFASKINCELLGKEFKKAISAVKDLVDKDNSRQKDDVTSIIMHIIAAKILNDKLMLKKRFIDIHKLLDELSKKYGDYFNKEQLYKYGIQLIDTIENSFNSNLLYRGIDNKILGNFYESTLFESDENKNKKLKREWGIYYTPSCIVSNMLKSMPIELIDYRRRYVLDGSCGSGSLLIGAYRRLKELLPAKMDEEVQHKYLTDMIFGIDIDKFACEVARLELLLNSIPYGNGWNIKSEDFLKIKNMTFKPNIIIANPPYEEKRKEALTEKASIFLEKYIDILEDEGLLGIVLPQTFLSNRSSTEARKKLLENIQLYEVWHLPKGVFDTNNCATTVIIGRKQRVIEDKAFKGRIVVQKSVDRFKNTSKFDFEFICEPQNVFLGKEDYSIIISPIQNILNKLRSNNNLKKYVDYTRGIEFPYDKYPLISDYYKEGYSKFYRNAKLGMKKYKINWYEQKKSKYIRYAPESKENKEFIAMGEKGVRLREEKRYILESQKVVVARNSTPGTFWRIKAAIDHEKLYPSHSLWCFISKDETVTLEVIAAVLNSKIANLFIEKENLEMNLVVNNLLKIPFPDLTSKQKEFITKFVKEIENGINIEQNMNSIDYILYEAFNLDDNDINIIESYYCAFTENNFELKEYRPSDTVQLTGEVKKIDLEKKIIKASFVECDEEKIIKINNEIPGWMMVENAPFICRILEDDFYEDEVNIMNVSPLQYTYLDDSEHDNLLFNKFNDYKSYKQELEFHMVKEEAQ</sequence>
<dbReference type="InterPro" id="IPR003356">
    <property type="entry name" value="DNA_methylase_A-5"/>
</dbReference>
<gene>
    <name evidence="8" type="ORF">CBEIBR21_00495</name>
</gene>
<dbReference type="InterPro" id="IPR050953">
    <property type="entry name" value="N4_N6_ade-DNA_methylase"/>
</dbReference>
<dbReference type="GO" id="GO:0003677">
    <property type="term" value="F:DNA binding"/>
    <property type="evidence" value="ECO:0007669"/>
    <property type="project" value="InterPro"/>
</dbReference>
<dbReference type="InterPro" id="IPR029063">
    <property type="entry name" value="SAM-dependent_MTases_sf"/>
</dbReference>
<dbReference type="Pfam" id="PF02384">
    <property type="entry name" value="N6_Mtase"/>
    <property type="match status" value="1"/>
</dbReference>
<dbReference type="Proteomes" id="UP000190959">
    <property type="component" value="Unassembled WGS sequence"/>
</dbReference>
<dbReference type="InterPro" id="IPR025931">
    <property type="entry name" value="TaqI_C"/>
</dbReference>
<reference evidence="8 9" key="1">
    <citation type="submission" date="2017-02" db="EMBL/GenBank/DDBJ databases">
        <title>Genome sequence of Clostridium beijerinckii Br21.</title>
        <authorList>
            <person name="Fonseca B.C."/>
            <person name="Guazzaroni M.E."/>
            <person name="Riano-Pachon D.M."/>
            <person name="Reginatto V."/>
        </authorList>
    </citation>
    <scope>NUCLEOTIDE SEQUENCE [LARGE SCALE GENOMIC DNA]</scope>
    <source>
        <strain evidence="8 9">Br21</strain>
    </source>
</reference>
<organism evidence="8 9">
    <name type="scientific">Clostridium beijerinckii</name>
    <name type="common">Clostridium MP</name>
    <dbReference type="NCBI Taxonomy" id="1520"/>
    <lineage>
        <taxon>Bacteria</taxon>
        <taxon>Bacillati</taxon>
        <taxon>Bacillota</taxon>
        <taxon>Clostridia</taxon>
        <taxon>Eubacteriales</taxon>
        <taxon>Clostridiaceae</taxon>
        <taxon>Clostridium</taxon>
    </lineage>
</organism>
<keyword evidence="4" id="KW-0680">Restriction system</keyword>
<accession>A0A1S9NAV5</accession>
<proteinExistence type="predicted"/>
<comment type="caution">
    <text evidence="8">The sequence shown here is derived from an EMBL/GenBank/DDBJ whole genome shotgun (WGS) entry which is preliminary data.</text>
</comment>
<dbReference type="Pfam" id="PF12950">
    <property type="entry name" value="TaqI_C"/>
    <property type="match status" value="1"/>
</dbReference>
<name>A0A1S9NAV5_CLOBE</name>
<dbReference type="EMBL" id="MWMH01000001">
    <property type="protein sequence ID" value="OOP74679.1"/>
    <property type="molecule type" value="Genomic_DNA"/>
</dbReference>
<dbReference type="PANTHER" id="PTHR33841:SF1">
    <property type="entry name" value="DNA METHYLTRANSFERASE A"/>
    <property type="match status" value="1"/>
</dbReference>
<feature type="domain" description="TaqI-like C-terminal specificity" evidence="7">
    <location>
        <begin position="593"/>
        <end position="719"/>
    </location>
</feature>
<dbReference type="PROSITE" id="PS00092">
    <property type="entry name" value="N6_MTASE"/>
    <property type="match status" value="1"/>
</dbReference>
<dbReference type="InterPro" id="IPR002052">
    <property type="entry name" value="DNA_methylase_N6_adenine_CS"/>
</dbReference>
<dbReference type="EC" id="2.1.1.72" evidence="1"/>
<dbReference type="GO" id="GO:0009307">
    <property type="term" value="P:DNA restriction-modification system"/>
    <property type="evidence" value="ECO:0007669"/>
    <property type="project" value="UniProtKB-KW"/>
</dbReference>